<reference evidence="4" key="11">
    <citation type="submission" date="2009-06" db="EMBL/GenBank/DDBJ databases">
        <authorList>
            <person name="Carlson J."/>
            <person name="Booth B."/>
            <person name="Frise E."/>
            <person name="Park S."/>
            <person name="Wan K."/>
            <person name="Yu C."/>
            <person name="Celniker S."/>
        </authorList>
    </citation>
    <scope>NUCLEOTIDE SEQUENCE</scope>
</reference>
<organism evidence="2 7">
    <name type="scientific">Drosophila melanogaster</name>
    <name type="common">Fruit fly</name>
    <dbReference type="NCBI Taxonomy" id="7227"/>
    <lineage>
        <taxon>Eukaryota</taxon>
        <taxon>Metazoa</taxon>
        <taxon>Ecdysozoa</taxon>
        <taxon>Arthropoda</taxon>
        <taxon>Hexapoda</taxon>
        <taxon>Insecta</taxon>
        <taxon>Pterygota</taxon>
        <taxon>Neoptera</taxon>
        <taxon>Endopterygota</taxon>
        <taxon>Diptera</taxon>
        <taxon>Brachycera</taxon>
        <taxon>Muscomorpha</taxon>
        <taxon>Ephydroidea</taxon>
        <taxon>Drosophilidae</taxon>
        <taxon>Drosophila</taxon>
        <taxon>Sophophora</taxon>
    </lineage>
</organism>
<dbReference type="GeneID" id="246568"/>
<dbReference type="HOGENOM" id="CLU_593505_0_0_1"/>
<dbReference type="FlyBase" id="FBgn0050365">
    <property type="gene designation" value="spaw"/>
</dbReference>
<name>A1Z7D6_DROME</name>
<feature type="region of interest" description="Disordered" evidence="1">
    <location>
        <begin position="343"/>
        <end position="377"/>
    </location>
</feature>
<feature type="compositionally biased region" description="Polar residues" evidence="1">
    <location>
        <begin position="350"/>
        <end position="363"/>
    </location>
</feature>
<dbReference type="SMR" id="A1Z7D6"/>
<dbReference type="IntAct" id="A1Z7D6">
    <property type="interactions" value="1"/>
</dbReference>
<dbReference type="RefSeq" id="NP_724670.1">
    <property type="nucleotide sequence ID" value="NM_165602.2"/>
</dbReference>
<proteinExistence type="evidence at transcript level"/>
<reference evidence="2 7" key="1">
    <citation type="journal article" date="2000" name="Science">
        <title>The genome sequence of Drosophila melanogaster.</title>
        <authorList>
            <person name="Adams M.D."/>
            <person name="Celniker S.E."/>
            <person name="Holt R.A."/>
            <person name="Evans C.A."/>
            <person name="Gocayne J.D."/>
            <person name="Amanatides P.G."/>
            <person name="Scherer S.E."/>
            <person name="Li P.W."/>
            <person name="Hoskins R.A."/>
            <person name="Galle R.F."/>
            <person name="George R.A."/>
            <person name="Lewis S.E."/>
            <person name="Richards S."/>
            <person name="Ashburner M."/>
            <person name="Henderson S.N."/>
            <person name="Sutton G.G."/>
            <person name="Wortman J.R."/>
            <person name="Yandell M.D."/>
            <person name="Zhang Q."/>
            <person name="Chen L.X."/>
            <person name="Brandon R.C."/>
            <person name="Rogers Y.H."/>
            <person name="Blazej R.G."/>
            <person name="Champe M."/>
            <person name="Pfeiffer B.D."/>
            <person name="Wan K.H."/>
            <person name="Doyle C."/>
            <person name="Baxter E.G."/>
            <person name="Helt G."/>
            <person name="Nelson C.R."/>
            <person name="Gabor G.L."/>
            <person name="Abril J.F."/>
            <person name="Agbayani A."/>
            <person name="An H.J."/>
            <person name="Andrews-Pfannkoch C."/>
            <person name="Baldwin D."/>
            <person name="Ballew R.M."/>
            <person name="Basu A."/>
            <person name="Baxendale J."/>
            <person name="Bayraktaroglu L."/>
            <person name="Beasley E.M."/>
            <person name="Beeson K.Y."/>
            <person name="Benos P.V."/>
            <person name="Berman B.P."/>
            <person name="Bhandari D."/>
            <person name="Bolshakov S."/>
            <person name="Borkova D."/>
            <person name="Botchan M.R."/>
            <person name="Bouck J."/>
            <person name="Brokstein P."/>
            <person name="Brottier P."/>
            <person name="Burtis K.C."/>
            <person name="Busam D.A."/>
            <person name="Butler H."/>
            <person name="Cadieu E."/>
            <person name="Center A."/>
            <person name="Chandra I."/>
            <person name="Cherry J.M."/>
            <person name="Cawley S."/>
            <person name="Dahlke C."/>
            <person name="Davenport L.B."/>
            <person name="Davies P."/>
            <person name="de Pablos B."/>
            <person name="Delcher A."/>
            <person name="Deng Z."/>
            <person name="Mays A.D."/>
            <person name="Dew I."/>
            <person name="Dietz S.M."/>
            <person name="Dodson K."/>
            <person name="Doup L.E."/>
            <person name="Downes M."/>
            <person name="Dugan-Rocha S."/>
            <person name="Dunkov B.C."/>
            <person name="Dunn P."/>
            <person name="Durbin K.J."/>
            <person name="Evangelista C.C."/>
            <person name="Ferraz C."/>
            <person name="Ferriera S."/>
            <person name="Fleischmann W."/>
            <person name="Fosler C."/>
            <person name="Gabrielian A.E."/>
            <person name="Garg N.S."/>
            <person name="Gelbart W.M."/>
            <person name="Glasser K."/>
            <person name="Glodek A."/>
            <person name="Gong F."/>
            <person name="Gorrell J.H."/>
            <person name="Gu Z."/>
            <person name="Guan P."/>
            <person name="Harris M."/>
            <person name="Harris N.L."/>
            <person name="Harvey D."/>
            <person name="Heiman T.J."/>
            <person name="Hernandez J.R."/>
            <person name="Houck J."/>
            <person name="Hostin D."/>
            <person name="Houston K.A."/>
            <person name="Howland T.J."/>
            <person name="Wei M.H."/>
            <person name="Ibegwam C."/>
            <person name="Jalali M."/>
            <person name="Kalush F."/>
            <person name="Karpen G.H."/>
            <person name="Ke Z."/>
            <person name="Kennison J.A."/>
            <person name="Ketchum K.A."/>
            <person name="Kimmel B.E."/>
            <person name="Kodira C.D."/>
            <person name="Kraft C."/>
            <person name="Kravitz S."/>
            <person name="Kulp D."/>
            <person name="Lai Z."/>
            <person name="Lasko P."/>
            <person name="Lei Y."/>
            <person name="Levitsky A.A."/>
            <person name="Li J."/>
            <person name="Li Z."/>
            <person name="Liang Y."/>
            <person name="Lin X."/>
            <person name="Liu X."/>
            <person name="Mattei B."/>
            <person name="McIntosh T.C."/>
            <person name="McLeod M.P."/>
            <person name="McPherson D."/>
            <person name="Merkulov G."/>
            <person name="Milshina N.V."/>
            <person name="Mobarry C."/>
            <person name="Morris J."/>
            <person name="Moshrefi A."/>
            <person name="Mount S.M."/>
            <person name="Moy M."/>
            <person name="Murphy B."/>
            <person name="Murphy L."/>
            <person name="Muzny D.M."/>
            <person name="Nelson D.L."/>
            <person name="Nelson D.R."/>
            <person name="Nelson K.A."/>
            <person name="Nixon K."/>
            <person name="Nusskern D.R."/>
            <person name="Pacleb J.M."/>
            <person name="Palazzolo M."/>
            <person name="Pittman G.S."/>
            <person name="Pan S."/>
            <person name="Pollard J."/>
            <person name="Puri V."/>
            <person name="Reese M.G."/>
            <person name="Reinert K."/>
            <person name="Remington K."/>
            <person name="Saunders R.D."/>
            <person name="Scheeler F."/>
            <person name="Shen H."/>
            <person name="Shue B.C."/>
            <person name="Siden-Kiamos I."/>
            <person name="Simpson M."/>
            <person name="Skupski M.P."/>
            <person name="Smith T."/>
            <person name="Spier E."/>
            <person name="Spradling A.C."/>
            <person name="Stapleton M."/>
            <person name="Strong R."/>
            <person name="Sun E."/>
            <person name="Svirskas R."/>
            <person name="Tector C."/>
            <person name="Turner R."/>
            <person name="Venter E."/>
            <person name="Wang A.H."/>
            <person name="Wang X."/>
            <person name="Wang Z.Y."/>
            <person name="Wassarman D.A."/>
            <person name="Weinstock G.M."/>
            <person name="Weissenbach J."/>
            <person name="Williams S.M."/>
            <person name="WoodageT"/>
            <person name="Worley K.C."/>
            <person name="Wu D."/>
            <person name="Yang S."/>
            <person name="Yao Q.A."/>
            <person name="Ye J."/>
            <person name="Yeh R.F."/>
            <person name="Zaveri J.S."/>
            <person name="Zhan M."/>
            <person name="Zhang G."/>
            <person name="Zhao Q."/>
            <person name="Zheng L."/>
            <person name="Zheng X.H."/>
            <person name="Zhong F.N."/>
            <person name="Zhong W."/>
            <person name="Zhou X."/>
            <person name="Zhu S."/>
            <person name="Zhu X."/>
            <person name="Smith H.O."/>
            <person name="Gibbs R.A."/>
            <person name="Myers E.W."/>
            <person name="Rubin G.M."/>
            <person name="Venter J.C."/>
        </authorList>
    </citation>
    <scope>NUCLEOTIDE SEQUENCE [LARGE SCALE GENOMIC DNA]</scope>
    <source>
        <strain evidence="7">Berkeley</strain>
    </source>
</reference>
<feature type="compositionally biased region" description="Polar residues" evidence="1">
    <location>
        <begin position="395"/>
        <end position="414"/>
    </location>
</feature>
<evidence type="ECO:0000313" key="7">
    <source>
        <dbReference type="Proteomes" id="UP000000803"/>
    </source>
</evidence>
<feature type="region of interest" description="Disordered" evidence="1">
    <location>
        <begin position="392"/>
        <end position="414"/>
    </location>
</feature>
<reference evidence="2 7" key="6">
    <citation type="journal article" date="2005" name="PLoS Comput. Biol.">
        <title>Combined evidence annotation of transposable elements in genome sequences.</title>
        <authorList>
            <person name="Quesneville H."/>
            <person name="Bergman C.M."/>
            <person name="Andrieu O."/>
            <person name="Autard D."/>
            <person name="Nouaud D."/>
            <person name="Ashburner M."/>
            <person name="Anxolabehere D."/>
        </authorList>
    </citation>
    <scope>NUCLEOTIDE SEQUENCE [LARGE SCALE GENOMIC DNA]</scope>
    <source>
        <strain evidence="7">Berkeley</strain>
    </source>
</reference>
<feature type="compositionally biased region" description="Polar residues" evidence="1">
    <location>
        <begin position="233"/>
        <end position="244"/>
    </location>
</feature>
<gene>
    <name evidence="2 6" type="primary">spaw</name>
    <name evidence="2" type="synonym">BcDNA:AT04457</name>
    <name evidence="2" type="synonym">CG2149</name>
    <name evidence="3" type="synonym">CG30365-RA</name>
    <name evidence="2" type="synonym">Dmel\CG30365</name>
    <name evidence="2 6" type="ORF">CG30365</name>
    <name evidence="2" type="ORF">Dmel_CG30365</name>
</gene>
<reference evidence="2 7" key="8">
    <citation type="journal article" date="2007" name="Science">
        <title>The Release 5.1 annotation of Drosophila melanogaster heterochromatin.</title>
        <authorList>
            <person name="Smith C.D."/>
            <person name="Shu S."/>
            <person name="Mungall C.J."/>
            <person name="Karpen G.H."/>
        </authorList>
    </citation>
    <scope>NUCLEOTIDE SEQUENCE [LARGE SCALE GENOMIC DNA]</scope>
    <source>
        <strain evidence="7">Berkeley</strain>
    </source>
</reference>
<evidence type="ECO:0000313" key="2">
    <source>
        <dbReference type="EMBL" id="AAM68839.1"/>
    </source>
</evidence>
<dbReference type="STRING" id="7227.FBpp0308448"/>
<reference evidence="2" key="16">
    <citation type="submission" date="2020-05" db="EMBL/GenBank/DDBJ databases">
        <title>Drosophila melanogaster release 4 sequence.</title>
        <authorList>
            <consortium name="Berkeley Drosophila Genome Project"/>
            <person name="Celniker S."/>
            <person name="Carlson J."/>
            <person name="Wan K."/>
            <person name="Pfeiffer B."/>
            <person name="Frise E."/>
            <person name="George R."/>
            <person name="Hoskins R."/>
            <person name="Stapleton M."/>
            <person name="Pacleb J."/>
            <person name="Park S."/>
            <person name="Svirskas R."/>
            <person name="Smith E."/>
            <person name="Yu C."/>
            <person name="Rubin G."/>
        </authorList>
    </citation>
    <scope>NUCLEOTIDE SEQUENCE</scope>
</reference>
<reference evidence="2 7" key="4">
    <citation type="journal article" date="2002" name="Genome Biol.">
        <title>The transposable elements of the Drosophila melanogaster euchromatin: a genomics perspective.</title>
        <authorList>
            <person name="Kaminker J.S."/>
            <person name="Bergman C.M."/>
            <person name="Kronmiller B."/>
            <person name="Carlson J."/>
            <person name="Svirskas R."/>
            <person name="Patel S."/>
            <person name="Frise E."/>
            <person name="Wheeler D.A."/>
            <person name="Lewis S.E."/>
            <person name="Rubin G.M."/>
            <person name="Ashburner M."/>
            <person name="Celniker S.E."/>
        </authorList>
    </citation>
    <scope>NUCLEOTIDE SEQUENCE [LARGE SCALE GENOMIC DNA]</scope>
    <source>
        <strain evidence="7">Berkeley</strain>
    </source>
</reference>
<keyword evidence="7" id="KW-1185">Reference proteome</keyword>
<protein>
    <submittedName>
        <fullName evidence="4">FI11533p</fullName>
    </submittedName>
    <submittedName>
        <fullName evidence="3">MIP05301p</fullName>
    </submittedName>
    <submittedName>
        <fullName evidence="2">Spacewatch, isoform A</fullName>
    </submittedName>
    <submittedName>
        <fullName evidence="5">Spacewatch, isoform B</fullName>
    </submittedName>
</protein>
<evidence type="ECO:0000313" key="5">
    <source>
        <dbReference type="EMBL" id="AHN55993.1"/>
    </source>
</evidence>
<dbReference type="Bgee" id="FBgn0050365">
    <property type="expression patterns" value="Expressed in seminal fluid secreting gland and 8 other cell types or tissues"/>
</dbReference>
<dbReference type="OMA" id="ENVDFMM"/>
<evidence type="ECO:0000256" key="1">
    <source>
        <dbReference type="SAM" id="MobiDB-lite"/>
    </source>
</evidence>
<reference evidence="2" key="15">
    <citation type="submission" date="2020-04" db="EMBL/GenBank/DDBJ databases">
        <authorList>
            <consortium name="FlyBase"/>
        </authorList>
    </citation>
    <scope>NUCLEOTIDE SEQUENCE</scope>
</reference>
<dbReference type="UCSC" id="CG30365-RA">
    <property type="organism name" value="d. melanogaster"/>
</dbReference>
<reference evidence="2 7" key="5">
    <citation type="journal article" date="2002" name="Genome Biol.">
        <title>Heterochromatic sequences in a Drosophila whole-genome shotgun assembly.</title>
        <authorList>
            <person name="Hoskins R.A."/>
            <person name="Smith C.D."/>
            <person name="Carlson J.W."/>
            <person name="Carvalho A.B."/>
            <person name="Halpern A."/>
            <person name="Kaminker J.S."/>
            <person name="Kennedy C."/>
            <person name="Mungall C.J."/>
            <person name="Sullivan B.A."/>
            <person name="Sutton G.G."/>
            <person name="Yasuhara J.C."/>
            <person name="Wakimoto B.T."/>
            <person name="Myers E.W."/>
            <person name="Celniker S.E."/>
            <person name="Rubin G.M."/>
            <person name="Karpen G.H."/>
        </authorList>
    </citation>
    <scope>NUCLEOTIDE SEQUENCE [LARGE SCALE GENOMIC DNA]</scope>
    <source>
        <strain evidence="7">Berkeley</strain>
    </source>
</reference>
<dbReference type="Proteomes" id="UP000000803">
    <property type="component" value="Chromosome 2R"/>
</dbReference>
<feature type="compositionally biased region" description="Basic and acidic residues" evidence="1">
    <location>
        <begin position="365"/>
        <end position="377"/>
    </location>
</feature>
<reference evidence="2 7" key="9">
    <citation type="journal article" date="2007" name="Science">
        <title>Sequence finishing and mapping of Drosophila melanogaster heterochromatin.</title>
        <authorList>
            <person name="Hoskins R.A."/>
            <person name="Carlson J.W."/>
            <person name="Kennedy C."/>
            <person name="Acevedo D."/>
            <person name="Evans-Holm M."/>
            <person name="Frise E."/>
            <person name="Wan K.H."/>
            <person name="Park S."/>
            <person name="Mendez-Lago M."/>
            <person name="Rossi F."/>
            <person name="Villasante A."/>
            <person name="Dimitri P."/>
            <person name="Karpen G.H."/>
            <person name="Celniker S.E."/>
        </authorList>
    </citation>
    <scope>NUCLEOTIDE SEQUENCE [LARGE SCALE GENOMIC DNA]</scope>
    <source>
        <strain evidence="7">Berkeley</strain>
    </source>
</reference>
<reference evidence="2" key="13">
    <citation type="journal article" date="2015" name="G3 (Bethesda)">
        <title>Gene Model Annotations for Drosophila melanogaster: The Rule-Benders.</title>
        <authorList>
            <consortium name="FlyBase Consortium"/>
            <person name="Crosby M.A."/>
            <person name="Gramates L.S."/>
            <person name="Dos Santos G."/>
            <person name="Matthews B.B."/>
            <person name="St Pierre S.E."/>
            <person name="Zhou P."/>
            <person name="Schroeder A.J."/>
            <person name="Falls K."/>
            <person name="Emmert D.B."/>
            <person name="Russo S.M."/>
            <person name="Gelbart W.M."/>
            <person name="null"/>
        </authorList>
    </citation>
    <scope>NUCLEOTIDE SEQUENCE</scope>
</reference>
<reference evidence="2 7" key="3">
    <citation type="journal article" date="2002" name="Genome Biol.">
        <title>Annotation of the Drosophila melanogaster euchromatic genome: a systematic review.</title>
        <authorList>
            <person name="Misra S."/>
            <person name="Crosby M.A."/>
            <person name="Mungall C.J."/>
            <person name="Matthews B.B."/>
            <person name="Campbell K.S."/>
            <person name="Hradecky P."/>
            <person name="Huang Y."/>
            <person name="Kaminker J.S."/>
            <person name="Millburn G.H."/>
            <person name="Prochnik S.E."/>
            <person name="Smith C.D."/>
            <person name="Tupy J.L."/>
            <person name="Whitfied E.J."/>
            <person name="Bayraktaroglu L."/>
            <person name="Berman B.P."/>
            <person name="Bettencourt B.R."/>
            <person name="Celniker S.E."/>
            <person name="de Grey A.D."/>
            <person name="Drysdale R.A."/>
            <person name="Harris N.L."/>
            <person name="Richter J."/>
            <person name="Russo S."/>
            <person name="Schroeder A.J."/>
            <person name="Shu S.Q."/>
            <person name="Stapleton M."/>
            <person name="Yamada C."/>
            <person name="Ashburner M."/>
            <person name="Gelbart W.M."/>
            <person name="Rubin G.M."/>
            <person name="Lewis S.E."/>
        </authorList>
    </citation>
    <scope>GENOME REANNOTATION</scope>
    <source>
        <strain evidence="7">Berkeley</strain>
    </source>
</reference>
<sequence>MPRLSVFCGLSRRIICSSTAHRNLWRLLSDSSESTIIPHVSDKTESVKKFKKETQVDHTSHLFVWPEAKDENVHHVKENKEDSNDDITASWGWKNDELDVEQLAGLPSPNEVEDPYRQPNNESQDDQLPFAEGDQSGIQEELQFARTRSLREQLVKNQASQEPFTSFEKTSLTSVRRNVDFMMQELSQISLILNTMGGGEKTMGMVNSEPDVASFALNQPKISESLNHEEESNQSVDRASSHQSELGVADSMHSEVASALSEPSGLGDVESLDHSEISNQSFDSELTRDITDQLKLDHEMEANQSLDSELTGEITNQSSSVVSESSISDEDFGEELIKQSHKIEQIASAGDTQESSPSKTNENTPKTDDTQDTQPKETIHTYRPFRTIEVPAKKPTSSLSTESIEEQPLNQEPQFGTGIHLDRERYKVSAQLTESESRLLMRMALKQALIDLESGQSKYKATILEAETE</sequence>
<evidence type="ECO:0000313" key="3">
    <source>
        <dbReference type="EMBL" id="ACP44292.1"/>
    </source>
</evidence>
<dbReference type="InParanoid" id="A1Z7D6"/>
<reference evidence="2" key="7">
    <citation type="submission" date="2006-08" db="EMBL/GenBank/DDBJ databases">
        <authorList>
            <person name="Celniker S."/>
            <person name="Carlson J."/>
            <person name="Wan K."/>
            <person name="Frise E."/>
            <person name="Hoskins R."/>
            <person name="Park S."/>
            <person name="Svirskas R."/>
            <person name="Rubin G."/>
        </authorList>
    </citation>
    <scope>NUCLEOTIDE SEQUENCE</scope>
</reference>
<feature type="region of interest" description="Disordered" evidence="1">
    <location>
        <begin position="106"/>
        <end position="131"/>
    </location>
</feature>
<dbReference type="RefSeq" id="NP_001286195.1">
    <property type="nucleotide sequence ID" value="NM_001299266.1"/>
</dbReference>
<feature type="region of interest" description="Disordered" evidence="1">
    <location>
        <begin position="306"/>
        <end position="329"/>
    </location>
</feature>
<dbReference type="CTD" id="338101"/>
<dbReference type="EMBL" id="BT082090">
    <property type="protein sequence ID" value="ACP44292.1"/>
    <property type="molecule type" value="mRNA"/>
</dbReference>
<dbReference type="AlphaFoldDB" id="A1Z7D6"/>
<evidence type="ECO:0000313" key="6">
    <source>
        <dbReference type="FlyBase" id="FBgn0050365"/>
    </source>
</evidence>
<dbReference type="PaxDb" id="7227-FBpp0087851"/>
<dbReference type="EMBL" id="AE013599">
    <property type="protein sequence ID" value="AAM68839.1"/>
    <property type="molecule type" value="Genomic_DNA"/>
</dbReference>
<dbReference type="VEuPathDB" id="VectorBase:FBgn0050365"/>
<feature type="compositionally biased region" description="Polar residues" evidence="1">
    <location>
        <begin position="306"/>
        <end position="317"/>
    </location>
</feature>
<dbReference type="DNASU" id="246568"/>
<dbReference type="KEGG" id="dme:Dmel_CG30365"/>
<reference evidence="3" key="10">
    <citation type="submission" date="2009-04" db="EMBL/GenBank/DDBJ databases">
        <authorList>
            <person name="Carlson J."/>
            <person name="Booth B."/>
            <person name="Frise E."/>
            <person name="Sandler J."/>
            <person name="Wan K."/>
            <person name="Yu C."/>
            <person name="Celniker S."/>
        </authorList>
    </citation>
    <scope>NUCLEOTIDE SEQUENCE</scope>
</reference>
<dbReference type="OrthoDB" id="7868713at2759"/>
<evidence type="ECO:0000313" key="4">
    <source>
        <dbReference type="EMBL" id="ACS12718.1"/>
    </source>
</evidence>
<reference evidence="2 7" key="2">
    <citation type="journal article" date="2002" name="Genome Biol.">
        <title>Finishing a whole-genome shotgun: release 3 of the Drosophila melanogaster euchromatic genome sequence.</title>
        <authorList>
            <person name="Celniker S.E."/>
            <person name="Wheeler D.A."/>
            <person name="Kronmiller B."/>
            <person name="Carlson J.W."/>
            <person name="Halpern A."/>
            <person name="Patel S."/>
            <person name="Adams M."/>
            <person name="Champe M."/>
            <person name="Dugan S.P."/>
            <person name="Frise E."/>
            <person name="Hodgson A."/>
            <person name="George R.A."/>
            <person name="Hoskins R.A."/>
            <person name="Laverty T."/>
            <person name="Muzny D.M."/>
            <person name="Nelson C.R."/>
            <person name="Pacleb J.M."/>
            <person name="Park S."/>
            <person name="Pfeiffer B.D."/>
            <person name="Richards S."/>
            <person name="Sodergren E.J."/>
            <person name="Svirskas R."/>
            <person name="Tabor P.E."/>
            <person name="Wan K."/>
            <person name="Stapleton M."/>
            <person name="Sutton G.G."/>
            <person name="Venter C."/>
            <person name="Weinstock G."/>
            <person name="Scherer S.E."/>
            <person name="Myers E.W."/>
            <person name="Gibbs R.A."/>
            <person name="Rubin G.M."/>
        </authorList>
    </citation>
    <scope>NUCLEOTIDE SEQUENCE [LARGE SCALE GENOMIC DNA]</scope>
    <source>
        <strain evidence="7">Berkeley</strain>
    </source>
</reference>
<dbReference type="EMBL" id="AE013599">
    <property type="protein sequence ID" value="AHN55993.1"/>
    <property type="molecule type" value="Genomic_DNA"/>
</dbReference>
<feature type="region of interest" description="Disordered" evidence="1">
    <location>
        <begin position="227"/>
        <end position="271"/>
    </location>
</feature>
<reference evidence="2" key="14">
    <citation type="journal article" date="2015" name="Genome Res.">
        <title>The Release 6 reference sequence of the Drosophila melanogaster genome.</title>
        <authorList>
            <person name="Hoskins R.A."/>
            <person name="Carlson J.W."/>
            <person name="Wan K.H."/>
            <person name="Park S."/>
            <person name="Mendez I."/>
            <person name="Galle S.E."/>
            <person name="Booth B.W."/>
            <person name="Pfeiffer B.D."/>
            <person name="George R.A."/>
            <person name="Svirskas R."/>
            <person name="Krzywinski M."/>
            <person name="Schein J."/>
            <person name="Accardo M.C."/>
            <person name="Damia E."/>
            <person name="Messina G."/>
            <person name="Mendez-Lago M."/>
            <person name="de Pablos B."/>
            <person name="Demakova O.V."/>
            <person name="Andreyeva E.N."/>
            <person name="Boldyreva L.V."/>
            <person name="Marra M."/>
            <person name="Carvalho A.B."/>
            <person name="Dimitri P."/>
            <person name="Villasante A."/>
            <person name="Zhimulev I.F."/>
            <person name="Rubin G.M."/>
            <person name="Karpen G.H."/>
            <person name="Celniker S.E."/>
        </authorList>
    </citation>
    <scope>NUCLEOTIDE SEQUENCE</scope>
</reference>
<dbReference type="EMBL" id="BT088785">
    <property type="protein sequence ID" value="ACS12718.1"/>
    <property type="molecule type" value="mRNA"/>
</dbReference>
<dbReference type="AGR" id="FB:FBgn0050365"/>
<accession>A1Z7D6</accession>
<dbReference type="BioGRID-ORCS" id="246568">
    <property type="hits" value="0 hits in 1 CRISPR screen"/>
</dbReference>
<reference evidence="2" key="12">
    <citation type="journal article" date="2015" name="G3 (Bethesda)">
        <title>Gene Model Annotations for Drosophila melanogaster: Impact of High-Throughput Data.</title>
        <authorList>
            <consortium name="FlyBase Consortium"/>
            <person name="Matthews B.B."/>
            <person name="Dos Santos G."/>
            <person name="Crosby M.A."/>
            <person name="Emmert D.B."/>
            <person name="St Pierre S.E."/>
            <person name="Gramates L.S."/>
            <person name="Zhou P."/>
            <person name="Schroeder A.J."/>
            <person name="Falls K."/>
            <person name="Strelets V."/>
            <person name="Russo S.M."/>
            <person name="Gelbart W.M."/>
            <person name="null"/>
        </authorList>
    </citation>
    <scope>NUCLEOTIDE SEQUENCE</scope>
</reference>